<name>A0A1Y1UQ28_9TREE</name>
<dbReference type="Proteomes" id="UP000193218">
    <property type="component" value="Unassembled WGS sequence"/>
</dbReference>
<feature type="transmembrane region" description="Helical" evidence="8">
    <location>
        <begin position="236"/>
        <end position="264"/>
    </location>
</feature>
<dbReference type="InterPro" id="IPR006593">
    <property type="entry name" value="Cyt_b561/ferric_Rdtase_TM"/>
</dbReference>
<keyword evidence="3 8" id="KW-0812">Transmembrane</keyword>
<dbReference type="OrthoDB" id="19261at2759"/>
<feature type="signal peptide" evidence="9">
    <location>
        <begin position="1"/>
        <end position="20"/>
    </location>
</feature>
<gene>
    <name evidence="12" type="ORF">BD324DRAFT_263199</name>
</gene>
<dbReference type="Pfam" id="PF03188">
    <property type="entry name" value="Cytochrom_B561"/>
    <property type="match status" value="1"/>
</dbReference>
<evidence type="ECO:0000313" key="12">
    <source>
        <dbReference type="EMBL" id="ORX40168.1"/>
    </source>
</evidence>
<sequence>MRGLLYTSLGLVVSALNVAGSSFTGQKQCDSNICITGLRDSSNGTQTWTLAGPEGKDLGSSQVGWMAIGFGTKMANSQMVILWPNSDGSITMSQRNATGHNMPKVVQSPPRAANLMKSESFSNSTSTSFTFTIPSSSDSDANNTQLIYAMSDHNPGSSSPSANIVQHNKNGNMQFNLLATYNPNEGNSGSSSSSSSSSPSTAVYAHAAFGALAAMLFLPLGALVPRWARAFTVKRWWFPAHGALNGILGLTCVVVAFAIAAASFDDGVLGSTHTKCGLALLILVIFQSLLGSATHWLKHRLIEKSKIAWRRGPLNFVHMITGIAIIALGWVTVYQGLFSMWSSSYDSAPGNGWKIAFWVLMAVPAALYVIGLAFIPRQLKLEHELHNGTTKEIGTPTEEKGRTSIGRRFSPAA</sequence>
<dbReference type="AlphaFoldDB" id="A0A1Y1UQ28"/>
<dbReference type="PROSITE" id="PS50836">
    <property type="entry name" value="DOMON"/>
    <property type="match status" value="1"/>
</dbReference>
<evidence type="ECO:0000313" key="13">
    <source>
        <dbReference type="Proteomes" id="UP000193218"/>
    </source>
</evidence>
<comment type="subcellular location">
    <subcellularLocation>
        <location evidence="1">Membrane</location>
    </subcellularLocation>
</comment>
<dbReference type="RefSeq" id="XP_021873953.1">
    <property type="nucleotide sequence ID" value="XM_022012318.1"/>
</dbReference>
<keyword evidence="9" id="KW-0732">Signal</keyword>
<evidence type="ECO:0000256" key="4">
    <source>
        <dbReference type="ARBA" id="ARBA00022982"/>
    </source>
</evidence>
<feature type="transmembrane region" description="Helical" evidence="8">
    <location>
        <begin position="276"/>
        <end position="296"/>
    </location>
</feature>
<dbReference type="Gene3D" id="1.20.120.1770">
    <property type="match status" value="1"/>
</dbReference>
<dbReference type="Gene3D" id="2.60.40.1210">
    <property type="entry name" value="Cellobiose dehydrogenase, cytochrome domain"/>
    <property type="match status" value="1"/>
</dbReference>
<feature type="chain" id="PRO_5013299386" description="Cytochrome b561 domain-containing protein" evidence="9">
    <location>
        <begin position="21"/>
        <end position="413"/>
    </location>
</feature>
<dbReference type="SMART" id="SM00665">
    <property type="entry name" value="B561"/>
    <property type="match status" value="1"/>
</dbReference>
<feature type="transmembrane region" description="Helical" evidence="8">
    <location>
        <begin position="355"/>
        <end position="375"/>
    </location>
</feature>
<comment type="caution">
    <text evidence="12">The sequence shown here is derived from an EMBL/GenBank/DDBJ whole genome shotgun (WGS) entry which is preliminary data.</text>
</comment>
<keyword evidence="6 8" id="KW-0472">Membrane</keyword>
<dbReference type="SUPFAM" id="SSF49344">
    <property type="entry name" value="CBD9-like"/>
    <property type="match status" value="1"/>
</dbReference>
<keyword evidence="4" id="KW-0249">Electron transport</keyword>
<dbReference type="STRING" id="4999.A0A1Y1UQ28"/>
<evidence type="ECO:0000256" key="1">
    <source>
        <dbReference type="ARBA" id="ARBA00004370"/>
    </source>
</evidence>
<proteinExistence type="predicted"/>
<evidence type="ECO:0000256" key="5">
    <source>
        <dbReference type="ARBA" id="ARBA00022989"/>
    </source>
</evidence>
<evidence type="ECO:0000256" key="7">
    <source>
        <dbReference type="SAM" id="MobiDB-lite"/>
    </source>
</evidence>
<feature type="transmembrane region" description="Helical" evidence="8">
    <location>
        <begin position="316"/>
        <end position="335"/>
    </location>
</feature>
<organism evidence="12 13">
    <name type="scientific">Kockovaella imperatae</name>
    <dbReference type="NCBI Taxonomy" id="4999"/>
    <lineage>
        <taxon>Eukaryota</taxon>
        <taxon>Fungi</taxon>
        <taxon>Dikarya</taxon>
        <taxon>Basidiomycota</taxon>
        <taxon>Agaricomycotina</taxon>
        <taxon>Tremellomycetes</taxon>
        <taxon>Tremellales</taxon>
        <taxon>Cuniculitremaceae</taxon>
        <taxon>Kockovaella</taxon>
    </lineage>
</organism>
<dbReference type="PANTHER" id="PTHR47797:SF3">
    <property type="entry name" value="CYTOCHROME B561 DOMAIN-CONTAINING PROTEIN"/>
    <property type="match status" value="1"/>
</dbReference>
<dbReference type="InterPro" id="IPR015920">
    <property type="entry name" value="Cellobiose_DH-like_cyt"/>
</dbReference>
<reference evidence="12 13" key="1">
    <citation type="submission" date="2017-03" db="EMBL/GenBank/DDBJ databases">
        <title>Widespread Adenine N6-methylation of Active Genes in Fungi.</title>
        <authorList>
            <consortium name="DOE Joint Genome Institute"/>
            <person name="Mondo S.J."/>
            <person name="Dannebaum R.O."/>
            <person name="Kuo R.C."/>
            <person name="Louie K.B."/>
            <person name="Bewick A.J."/>
            <person name="Labutti K."/>
            <person name="Haridas S."/>
            <person name="Kuo A."/>
            <person name="Salamov A."/>
            <person name="Ahrendt S.R."/>
            <person name="Lau R."/>
            <person name="Bowen B.P."/>
            <person name="Lipzen A."/>
            <person name="Sullivan W."/>
            <person name="Andreopoulos W.B."/>
            <person name="Clum A."/>
            <person name="Lindquist E."/>
            <person name="Daum C."/>
            <person name="Northen T.R."/>
            <person name="Ramamoorthy G."/>
            <person name="Schmitz R.J."/>
            <person name="Gryganskyi A."/>
            <person name="Culley D."/>
            <person name="Magnuson J."/>
            <person name="James T.Y."/>
            <person name="O'Malley M.A."/>
            <person name="Stajich J.E."/>
            <person name="Spatafora J.W."/>
            <person name="Visel A."/>
            <person name="Grigoriev I.V."/>
        </authorList>
    </citation>
    <scope>NUCLEOTIDE SEQUENCE [LARGE SCALE GENOMIC DNA]</scope>
    <source>
        <strain evidence="12 13">NRRL Y-17943</strain>
    </source>
</reference>
<accession>A0A1Y1UQ28</accession>
<dbReference type="PROSITE" id="PS50939">
    <property type="entry name" value="CYTOCHROME_B561"/>
    <property type="match status" value="1"/>
</dbReference>
<dbReference type="EMBL" id="NBSH01000002">
    <property type="protein sequence ID" value="ORX40168.1"/>
    <property type="molecule type" value="Genomic_DNA"/>
</dbReference>
<dbReference type="CDD" id="cd09630">
    <property type="entry name" value="CDH_like_cytochrome"/>
    <property type="match status" value="1"/>
</dbReference>
<dbReference type="InterPro" id="IPR005018">
    <property type="entry name" value="DOMON_domain"/>
</dbReference>
<dbReference type="Pfam" id="PF16010">
    <property type="entry name" value="CDH-cyt"/>
    <property type="match status" value="1"/>
</dbReference>
<evidence type="ECO:0000259" key="11">
    <source>
        <dbReference type="PROSITE" id="PS50939"/>
    </source>
</evidence>
<evidence type="ECO:0000256" key="9">
    <source>
        <dbReference type="SAM" id="SignalP"/>
    </source>
</evidence>
<evidence type="ECO:0008006" key="14">
    <source>
        <dbReference type="Google" id="ProtNLM"/>
    </source>
</evidence>
<feature type="transmembrane region" description="Helical" evidence="8">
    <location>
        <begin position="203"/>
        <end position="224"/>
    </location>
</feature>
<keyword evidence="2" id="KW-0813">Transport</keyword>
<dbReference type="GeneID" id="33554126"/>
<evidence type="ECO:0000259" key="10">
    <source>
        <dbReference type="PROSITE" id="PS50836"/>
    </source>
</evidence>
<evidence type="ECO:0000256" key="8">
    <source>
        <dbReference type="SAM" id="Phobius"/>
    </source>
</evidence>
<evidence type="ECO:0000256" key="6">
    <source>
        <dbReference type="ARBA" id="ARBA00023136"/>
    </source>
</evidence>
<feature type="region of interest" description="Disordered" evidence="7">
    <location>
        <begin position="390"/>
        <end position="413"/>
    </location>
</feature>
<feature type="domain" description="Cytochrome b561" evidence="11">
    <location>
        <begin position="167"/>
        <end position="374"/>
    </location>
</feature>
<evidence type="ECO:0000256" key="2">
    <source>
        <dbReference type="ARBA" id="ARBA00022448"/>
    </source>
</evidence>
<feature type="domain" description="DOMON" evidence="10">
    <location>
        <begin position="31"/>
        <end position="151"/>
    </location>
</feature>
<evidence type="ECO:0000256" key="3">
    <source>
        <dbReference type="ARBA" id="ARBA00022692"/>
    </source>
</evidence>
<keyword evidence="13" id="KW-1185">Reference proteome</keyword>
<keyword evidence="5 8" id="KW-1133">Transmembrane helix</keyword>
<dbReference type="CDD" id="cd08760">
    <property type="entry name" value="Cyt_b561_FRRS1_like"/>
    <property type="match status" value="1"/>
</dbReference>
<protein>
    <recommendedName>
        <fullName evidence="14">Cytochrome b561 domain-containing protein</fullName>
    </recommendedName>
</protein>
<dbReference type="GO" id="GO:0016020">
    <property type="term" value="C:membrane"/>
    <property type="evidence" value="ECO:0007669"/>
    <property type="project" value="UniProtKB-SubCell"/>
</dbReference>
<dbReference type="PANTHER" id="PTHR47797">
    <property type="entry name" value="DEHYDROGENASE, PUTATIVE (AFU_ORTHOLOGUE AFUA_8G05805)-RELATED"/>
    <property type="match status" value="1"/>
</dbReference>
<dbReference type="SMART" id="SM00664">
    <property type="entry name" value="DoH"/>
    <property type="match status" value="1"/>
</dbReference>
<dbReference type="InParanoid" id="A0A1Y1UQ28"/>